<accession>A0A2U8DZX5</accession>
<dbReference type="KEGG" id="elut:CKA38_01740"/>
<dbReference type="EMBL" id="CP023004">
    <property type="protein sequence ID" value="AWI08153.1"/>
    <property type="molecule type" value="Genomic_DNA"/>
</dbReference>
<evidence type="ECO:0000313" key="1">
    <source>
        <dbReference type="EMBL" id="AWI08153.1"/>
    </source>
</evidence>
<dbReference type="AlphaFoldDB" id="A0A2U8DZX5"/>
<reference evidence="1 2" key="1">
    <citation type="journal article" date="2018" name="Syst. Appl. Microbiol.">
        <title>Ereboglobus luteus gen. nov. sp. nov. from cockroach guts, and new insights into the oxygen relationship of the genera Opitutus and Didymococcus (Verrucomicrobia: Opitutaceae).</title>
        <authorList>
            <person name="Tegtmeier D."/>
            <person name="Belitz A."/>
            <person name="Radek R."/>
            <person name="Heimerl T."/>
            <person name="Brune A."/>
        </authorList>
    </citation>
    <scope>NUCLEOTIDE SEQUENCE [LARGE SCALE GENOMIC DNA]</scope>
    <source>
        <strain evidence="1 2">Ho45</strain>
    </source>
</reference>
<proteinExistence type="predicted"/>
<sequence>MKEGLRIEVGGRNLQRYEELINLVAAGRLDFDGFVDQYTPTFLLNADEWMLLDRTRTAQLAAQQDEFALTAERFVPMPGADRTSVMLQGILSRDFETTEFTKRYEEARARSPLAKKTK</sequence>
<keyword evidence="2" id="KW-1185">Reference proteome</keyword>
<gene>
    <name evidence="1" type="ORF">CKA38_01740</name>
</gene>
<organism evidence="1 2">
    <name type="scientific">Ereboglobus luteus</name>
    <dbReference type="NCBI Taxonomy" id="1796921"/>
    <lineage>
        <taxon>Bacteria</taxon>
        <taxon>Pseudomonadati</taxon>
        <taxon>Verrucomicrobiota</taxon>
        <taxon>Opitutia</taxon>
        <taxon>Opitutales</taxon>
        <taxon>Opitutaceae</taxon>
        <taxon>Ereboglobus</taxon>
    </lineage>
</organism>
<evidence type="ECO:0000313" key="2">
    <source>
        <dbReference type="Proteomes" id="UP000244896"/>
    </source>
</evidence>
<dbReference type="RefSeq" id="WP_108823958.1">
    <property type="nucleotide sequence ID" value="NZ_CP023004.1"/>
</dbReference>
<dbReference type="Proteomes" id="UP000244896">
    <property type="component" value="Chromosome"/>
</dbReference>
<name>A0A2U8DZX5_9BACT</name>
<protein>
    <submittedName>
        <fullName evidence="1">Uncharacterized protein</fullName>
    </submittedName>
</protein>